<dbReference type="OrthoDB" id="438080at2759"/>
<feature type="compositionally biased region" description="Low complexity" evidence="1">
    <location>
        <begin position="312"/>
        <end position="340"/>
    </location>
</feature>
<feature type="compositionally biased region" description="Basic residues" evidence="1">
    <location>
        <begin position="54"/>
        <end position="65"/>
    </location>
</feature>
<keyword evidence="3" id="KW-1185">Reference proteome</keyword>
<proteinExistence type="predicted"/>
<feature type="region of interest" description="Disordered" evidence="1">
    <location>
        <begin position="165"/>
        <end position="188"/>
    </location>
</feature>
<evidence type="ECO:0000256" key="1">
    <source>
        <dbReference type="SAM" id="MobiDB-lite"/>
    </source>
</evidence>
<name>A0A9P6Q960_9FUNG</name>
<feature type="compositionally biased region" description="Low complexity" evidence="1">
    <location>
        <begin position="123"/>
        <end position="136"/>
    </location>
</feature>
<evidence type="ECO:0008006" key="4">
    <source>
        <dbReference type="Google" id="ProtNLM"/>
    </source>
</evidence>
<evidence type="ECO:0000313" key="2">
    <source>
        <dbReference type="EMBL" id="KAG0260659.1"/>
    </source>
</evidence>
<gene>
    <name evidence="2" type="ORF">BG011_001722</name>
</gene>
<feature type="region of interest" description="Disordered" evidence="1">
    <location>
        <begin position="123"/>
        <end position="147"/>
    </location>
</feature>
<organism evidence="2 3">
    <name type="scientific">Mortierella polycephala</name>
    <dbReference type="NCBI Taxonomy" id="41804"/>
    <lineage>
        <taxon>Eukaryota</taxon>
        <taxon>Fungi</taxon>
        <taxon>Fungi incertae sedis</taxon>
        <taxon>Mucoromycota</taxon>
        <taxon>Mortierellomycotina</taxon>
        <taxon>Mortierellomycetes</taxon>
        <taxon>Mortierellales</taxon>
        <taxon>Mortierellaceae</taxon>
        <taxon>Mortierella</taxon>
    </lineage>
</organism>
<dbReference type="Pfam" id="PF04032">
    <property type="entry name" value="Rpr2"/>
    <property type="match status" value="1"/>
</dbReference>
<feature type="compositionally biased region" description="Low complexity" evidence="1">
    <location>
        <begin position="252"/>
        <end position="261"/>
    </location>
</feature>
<accession>A0A9P6Q960</accession>
<comment type="caution">
    <text evidence="2">The sequence shown here is derived from an EMBL/GenBank/DDBJ whole genome shotgun (WGS) entry which is preliminary data.</text>
</comment>
<protein>
    <recommendedName>
        <fullName evidence="4">Rpr2-domain-containing protein</fullName>
    </recommendedName>
</protein>
<feature type="region of interest" description="Disordered" evidence="1">
    <location>
        <begin position="46"/>
        <end position="71"/>
    </location>
</feature>
<sequence length="385" mass="41229">MSQFRTLANERDLKLHEDIQTKACAACGTIFLPGVNTKVKIVPVPRTRAENERRKKKAKEAKKKQMLKESKTSKDINKDIVTIGSDTVTETITTLATTIISTTATSTSELVSTITTTNTDANANTTTSTAAPTIDPKSGKLGKRRKESGGVKVIRLIPYTEIFQKQHQQQQQRQQQAGRQEAQYAQGKKAEMRDNQILNHIIYACQRCHRQTELPGTKQGYLTSRIKVTKPVSQHRKMKRMQQEAAALITESSTSVSATSAGQPAETGASSSIPNQTASSASSIANSKRPGPLLQKPDGQNVKRPKHSVSMPASPVTALSTPSASSAATSPASSPRPLGGNKKKKRGGLANLLASKKTKDPSTDPDGGNGASGSDSVLANFLMGL</sequence>
<dbReference type="AlphaFoldDB" id="A0A9P6Q960"/>
<feature type="compositionally biased region" description="Low complexity" evidence="1">
    <location>
        <begin position="165"/>
        <end position="186"/>
    </location>
</feature>
<dbReference type="Proteomes" id="UP000726737">
    <property type="component" value="Unassembled WGS sequence"/>
</dbReference>
<dbReference type="InterPro" id="IPR007175">
    <property type="entry name" value="Rpr2/Snm1/Rpp21"/>
</dbReference>
<evidence type="ECO:0000313" key="3">
    <source>
        <dbReference type="Proteomes" id="UP000726737"/>
    </source>
</evidence>
<feature type="region of interest" description="Disordered" evidence="1">
    <location>
        <begin position="225"/>
        <end position="385"/>
    </location>
</feature>
<feature type="compositionally biased region" description="Polar residues" evidence="1">
    <location>
        <begin position="268"/>
        <end position="286"/>
    </location>
</feature>
<dbReference type="EMBL" id="JAAAJA010000148">
    <property type="protein sequence ID" value="KAG0260659.1"/>
    <property type="molecule type" value="Genomic_DNA"/>
</dbReference>
<reference evidence="2" key="1">
    <citation type="journal article" date="2020" name="Fungal Divers.">
        <title>Resolving the Mortierellaceae phylogeny through synthesis of multi-gene phylogenetics and phylogenomics.</title>
        <authorList>
            <person name="Vandepol N."/>
            <person name="Liber J."/>
            <person name="Desiro A."/>
            <person name="Na H."/>
            <person name="Kennedy M."/>
            <person name="Barry K."/>
            <person name="Grigoriev I.V."/>
            <person name="Miller A.N."/>
            <person name="O'Donnell K."/>
            <person name="Stajich J.E."/>
            <person name="Bonito G."/>
        </authorList>
    </citation>
    <scope>NUCLEOTIDE SEQUENCE</scope>
    <source>
        <strain evidence="2">KOD948</strain>
    </source>
</reference>
<dbReference type="GO" id="GO:0006396">
    <property type="term" value="P:RNA processing"/>
    <property type="evidence" value="ECO:0007669"/>
    <property type="project" value="InterPro"/>
</dbReference>